<feature type="transmembrane region" description="Helical" evidence="1">
    <location>
        <begin position="163"/>
        <end position="196"/>
    </location>
</feature>
<keyword evidence="1" id="KW-0472">Membrane</keyword>
<accession>A0A6J4RJV1</accession>
<dbReference type="AlphaFoldDB" id="A0A6J4RJV1"/>
<feature type="transmembrane region" description="Helical" evidence="1">
    <location>
        <begin position="208"/>
        <end position="227"/>
    </location>
</feature>
<gene>
    <name evidence="2" type="ORF">AVDCRST_MAG30-357</name>
</gene>
<organism evidence="2">
    <name type="scientific">uncultured Solirubrobacteraceae bacterium</name>
    <dbReference type="NCBI Taxonomy" id="1162706"/>
    <lineage>
        <taxon>Bacteria</taxon>
        <taxon>Bacillati</taxon>
        <taxon>Actinomycetota</taxon>
        <taxon>Thermoleophilia</taxon>
        <taxon>Solirubrobacterales</taxon>
        <taxon>Solirubrobacteraceae</taxon>
        <taxon>environmental samples</taxon>
    </lineage>
</organism>
<feature type="transmembrane region" description="Helical" evidence="1">
    <location>
        <begin position="403"/>
        <end position="423"/>
    </location>
</feature>
<sequence>MRLALGRLRDRPVLLALAAIILVGGALRLWLMVRWRPAFTGYPDSGIYLLDARGGPFYDPLRIGGYGLYLRWFHDLIRDDLSSPILAQHLMGMGSGVLLFGAVRRLAVPAWLALIPAAAILLGGAEIFVEHAVLSEGVYILGLCGGLYALVRAAAGGTSPRAAAAWAALGSLALALSTTVRLAGIFVLGVAAIHLLAYGGATWRARVASTAAAAVVAAVVLIGFQAYHEAKTGRWGFTRAGVYNLYGRVAPWADCSKFTPPAGTRQLCDDRPVEERPAHDAYLFADSPLVRAYGPPTAVPPEGAAAQISSFSRAAILGQPGAYVSAVGRELLRVVDPSVTSRPGGRRDGEGLGPDEFATKLLDPYNDVNIIPITASHFSTRGVLREDIGALQAYERATRPPPLLMALLIALAAVAPFSVPRAVRRGSVLLSLTALVMLTTPVVTNVYDWRYVIPALGPLAAAAALGGWAVGAAARRRLQRGGGLAERIGRR</sequence>
<evidence type="ECO:0008006" key="3">
    <source>
        <dbReference type="Google" id="ProtNLM"/>
    </source>
</evidence>
<feature type="transmembrane region" description="Helical" evidence="1">
    <location>
        <begin position="451"/>
        <end position="470"/>
    </location>
</feature>
<feature type="transmembrane region" description="Helical" evidence="1">
    <location>
        <begin position="12"/>
        <end position="33"/>
    </location>
</feature>
<feature type="transmembrane region" description="Helical" evidence="1">
    <location>
        <begin position="134"/>
        <end position="151"/>
    </location>
</feature>
<protein>
    <recommendedName>
        <fullName evidence="3">Glycosyltransferase RgtA/B/C/D-like domain-containing protein</fullName>
    </recommendedName>
</protein>
<evidence type="ECO:0000256" key="1">
    <source>
        <dbReference type="SAM" id="Phobius"/>
    </source>
</evidence>
<evidence type="ECO:0000313" key="2">
    <source>
        <dbReference type="EMBL" id="CAA9474504.1"/>
    </source>
</evidence>
<dbReference type="EMBL" id="CADCVS010000066">
    <property type="protein sequence ID" value="CAA9474504.1"/>
    <property type="molecule type" value="Genomic_DNA"/>
</dbReference>
<keyword evidence="1" id="KW-0812">Transmembrane</keyword>
<feature type="transmembrane region" description="Helical" evidence="1">
    <location>
        <begin position="110"/>
        <end position="128"/>
    </location>
</feature>
<keyword evidence="1" id="KW-1133">Transmembrane helix</keyword>
<reference evidence="2" key="1">
    <citation type="submission" date="2020-02" db="EMBL/GenBank/DDBJ databases">
        <authorList>
            <person name="Meier V. D."/>
        </authorList>
    </citation>
    <scope>NUCLEOTIDE SEQUENCE</scope>
    <source>
        <strain evidence="2">AVDCRST_MAG30</strain>
    </source>
</reference>
<proteinExistence type="predicted"/>
<name>A0A6J4RJV1_9ACTN</name>